<dbReference type="Proteomes" id="UP000193560">
    <property type="component" value="Unassembled WGS sequence"/>
</dbReference>
<keyword evidence="3" id="KW-1185">Reference proteome</keyword>
<name>A0A1X2IDD8_9FUNG</name>
<gene>
    <name evidence="2" type="ORF">BCR42DRAFT_416987</name>
</gene>
<accession>A0A1X2IDD8</accession>
<protein>
    <submittedName>
        <fullName evidence="2">Uncharacterized protein</fullName>
    </submittedName>
</protein>
<feature type="region of interest" description="Disordered" evidence="1">
    <location>
        <begin position="148"/>
        <end position="170"/>
    </location>
</feature>
<dbReference type="OrthoDB" id="2423722at2759"/>
<feature type="compositionally biased region" description="Polar residues" evidence="1">
    <location>
        <begin position="158"/>
        <end position="168"/>
    </location>
</feature>
<evidence type="ECO:0000313" key="3">
    <source>
        <dbReference type="Proteomes" id="UP000193560"/>
    </source>
</evidence>
<organism evidence="2 3">
    <name type="scientific">Absidia repens</name>
    <dbReference type="NCBI Taxonomy" id="90262"/>
    <lineage>
        <taxon>Eukaryota</taxon>
        <taxon>Fungi</taxon>
        <taxon>Fungi incertae sedis</taxon>
        <taxon>Mucoromycota</taxon>
        <taxon>Mucoromycotina</taxon>
        <taxon>Mucoromycetes</taxon>
        <taxon>Mucorales</taxon>
        <taxon>Cunninghamellaceae</taxon>
        <taxon>Absidia</taxon>
    </lineage>
</organism>
<feature type="compositionally biased region" description="Basic and acidic residues" evidence="1">
    <location>
        <begin position="82"/>
        <end position="94"/>
    </location>
</feature>
<feature type="compositionally biased region" description="Low complexity" evidence="1">
    <location>
        <begin position="68"/>
        <end position="80"/>
    </location>
</feature>
<proteinExistence type="predicted"/>
<feature type="region of interest" description="Disordered" evidence="1">
    <location>
        <begin position="53"/>
        <end position="94"/>
    </location>
</feature>
<evidence type="ECO:0000256" key="1">
    <source>
        <dbReference type="SAM" id="MobiDB-lite"/>
    </source>
</evidence>
<comment type="caution">
    <text evidence="2">The sequence shown here is derived from an EMBL/GenBank/DDBJ whole genome shotgun (WGS) entry which is preliminary data.</text>
</comment>
<dbReference type="EMBL" id="MCGE01000014">
    <property type="protein sequence ID" value="ORZ14474.1"/>
    <property type="molecule type" value="Genomic_DNA"/>
</dbReference>
<sequence length="219" mass="24824">MFRKNNPSPVGESSFQTGKASIILENNTLEDESYDRQYFYEATPYQYQYQYGDNLNRPLPPTPSLERTSTQTTSSSCFSLTEEEHQHSSNKTDEPLTLESMSAVIAAAVQMSSGGIKSSLSMGHASIKQPQKQQEKVKRRFSLFSWKKQQQEKQQEQIDTSPRSSCSTAVDDGRDELAYRGIHIKEIKTTLKPMVIPTNVTHPMPTVTMERPGFARINY</sequence>
<evidence type="ECO:0000313" key="2">
    <source>
        <dbReference type="EMBL" id="ORZ14474.1"/>
    </source>
</evidence>
<reference evidence="2 3" key="1">
    <citation type="submission" date="2016-07" db="EMBL/GenBank/DDBJ databases">
        <title>Pervasive Adenine N6-methylation of Active Genes in Fungi.</title>
        <authorList>
            <consortium name="DOE Joint Genome Institute"/>
            <person name="Mondo S.J."/>
            <person name="Dannebaum R.O."/>
            <person name="Kuo R.C."/>
            <person name="Labutti K."/>
            <person name="Haridas S."/>
            <person name="Kuo A."/>
            <person name="Salamov A."/>
            <person name="Ahrendt S.R."/>
            <person name="Lipzen A."/>
            <person name="Sullivan W."/>
            <person name="Andreopoulos W.B."/>
            <person name="Clum A."/>
            <person name="Lindquist E."/>
            <person name="Daum C."/>
            <person name="Ramamoorthy G.K."/>
            <person name="Gryganskyi A."/>
            <person name="Culley D."/>
            <person name="Magnuson J.K."/>
            <person name="James T.Y."/>
            <person name="O'Malley M.A."/>
            <person name="Stajich J.E."/>
            <person name="Spatafora J.W."/>
            <person name="Visel A."/>
            <person name="Grigoriev I.V."/>
        </authorList>
    </citation>
    <scope>NUCLEOTIDE SEQUENCE [LARGE SCALE GENOMIC DNA]</scope>
    <source>
        <strain evidence="2 3">NRRL 1336</strain>
    </source>
</reference>
<dbReference type="AlphaFoldDB" id="A0A1X2IDD8"/>